<proteinExistence type="predicted"/>
<organism evidence="2 3">
    <name type="scientific">Rhizobium lusitanum</name>
    <dbReference type="NCBI Taxonomy" id="293958"/>
    <lineage>
        <taxon>Bacteria</taxon>
        <taxon>Pseudomonadati</taxon>
        <taxon>Pseudomonadota</taxon>
        <taxon>Alphaproteobacteria</taxon>
        <taxon>Hyphomicrobiales</taxon>
        <taxon>Rhizobiaceae</taxon>
        <taxon>Rhizobium/Agrobacterium group</taxon>
        <taxon>Rhizobium</taxon>
    </lineage>
</organism>
<accession>A0A7X0MFR3</accession>
<comment type="caution">
    <text evidence="2">The sequence shown here is derived from an EMBL/GenBank/DDBJ whole genome shotgun (WGS) entry which is preliminary data.</text>
</comment>
<feature type="chain" id="PRO_5031299250" description="DUF2147 domain-containing protein" evidence="1">
    <location>
        <begin position="34"/>
        <end position="162"/>
    </location>
</feature>
<evidence type="ECO:0000313" key="3">
    <source>
        <dbReference type="Proteomes" id="UP000565576"/>
    </source>
</evidence>
<protein>
    <recommendedName>
        <fullName evidence="4">DUF2147 domain-containing protein</fullName>
    </recommendedName>
</protein>
<dbReference type="AlphaFoldDB" id="A0A7X0MFR3"/>
<feature type="signal peptide" evidence="1">
    <location>
        <begin position="1"/>
        <end position="33"/>
    </location>
</feature>
<sequence>MNLQRFLPPLARRALAIPAIATLVLAAVPIALASATEPKRDDIVGTWVVVAPDAPFTHHMFVFNADGTMQQANPDAGNPDNSDSDGKGIWIRKHDKILGKFVEVTADRKTAKFVSRGEVSYEVEVSGNTLKGTASAKFFGPDEQLLRGPLSTPLEGKRVTLP</sequence>
<dbReference type="EMBL" id="JACHBG010000035">
    <property type="protein sequence ID" value="MBB6489292.1"/>
    <property type="molecule type" value="Genomic_DNA"/>
</dbReference>
<gene>
    <name evidence="2" type="ORF">GGD46_006619</name>
</gene>
<reference evidence="2 3" key="1">
    <citation type="submission" date="2020-08" db="EMBL/GenBank/DDBJ databases">
        <title>Genomic Encyclopedia of Type Strains, Phase IV (KMG-V): Genome sequencing to study the core and pangenomes of soil and plant-associated prokaryotes.</title>
        <authorList>
            <person name="Whitman W."/>
        </authorList>
    </citation>
    <scope>NUCLEOTIDE SEQUENCE [LARGE SCALE GENOMIC DNA]</scope>
    <source>
        <strain evidence="2 3">SEMIA 4060</strain>
    </source>
</reference>
<name>A0A7X0MFR3_9HYPH</name>
<dbReference type="Proteomes" id="UP000565576">
    <property type="component" value="Unassembled WGS sequence"/>
</dbReference>
<keyword evidence="1" id="KW-0732">Signal</keyword>
<evidence type="ECO:0000256" key="1">
    <source>
        <dbReference type="SAM" id="SignalP"/>
    </source>
</evidence>
<evidence type="ECO:0008006" key="4">
    <source>
        <dbReference type="Google" id="ProtNLM"/>
    </source>
</evidence>
<dbReference type="RefSeq" id="WP_184711207.1">
    <property type="nucleotide sequence ID" value="NZ_JACHBG010000035.1"/>
</dbReference>
<evidence type="ECO:0000313" key="2">
    <source>
        <dbReference type="EMBL" id="MBB6489292.1"/>
    </source>
</evidence>